<evidence type="ECO:0000256" key="2">
    <source>
        <dbReference type="ARBA" id="ARBA00005528"/>
    </source>
</evidence>
<dbReference type="InterPro" id="IPR046887">
    <property type="entry name" value="RsmE_PUA-like"/>
</dbReference>
<comment type="caution">
    <text evidence="15">The sequence shown here is derived from an EMBL/GenBank/DDBJ whole genome shotgun (WGS) entry which is preliminary data.</text>
</comment>
<feature type="domain" description="Ribosomal RNA small subunit methyltransferase E PUA-like" evidence="14">
    <location>
        <begin position="17"/>
        <end position="53"/>
    </location>
</feature>
<evidence type="ECO:0000259" key="14">
    <source>
        <dbReference type="Pfam" id="PF20260"/>
    </source>
</evidence>
<dbReference type="EMBL" id="DVMV01000039">
    <property type="protein sequence ID" value="HIU45599.1"/>
    <property type="molecule type" value="Genomic_DNA"/>
</dbReference>
<dbReference type="CDD" id="cd18084">
    <property type="entry name" value="RsmE-like"/>
    <property type="match status" value="1"/>
</dbReference>
<evidence type="ECO:0000256" key="8">
    <source>
        <dbReference type="ARBA" id="ARBA00022679"/>
    </source>
</evidence>
<comment type="subcellular location">
    <subcellularLocation>
        <location evidence="1 12">Cytoplasm</location>
    </subcellularLocation>
</comment>
<evidence type="ECO:0000256" key="9">
    <source>
        <dbReference type="ARBA" id="ARBA00022691"/>
    </source>
</evidence>
<dbReference type="PANTHER" id="PTHR30027">
    <property type="entry name" value="RIBOSOMAL RNA SMALL SUBUNIT METHYLTRANSFERASE E"/>
    <property type="match status" value="1"/>
</dbReference>
<name>A0A9D1LPE0_9FIRM</name>
<comment type="function">
    <text evidence="10 12">Specifically methylates the N3 position of the uracil ring of uridine 1498 (m3U1498) in 16S rRNA. Acts on the fully assembled 30S ribosomal subunit.</text>
</comment>
<reference evidence="15" key="2">
    <citation type="journal article" date="2021" name="PeerJ">
        <title>Extensive microbial diversity within the chicken gut microbiome revealed by metagenomics and culture.</title>
        <authorList>
            <person name="Gilroy R."/>
            <person name="Ravi A."/>
            <person name="Getino M."/>
            <person name="Pursley I."/>
            <person name="Horton D.L."/>
            <person name="Alikhan N.F."/>
            <person name="Baker D."/>
            <person name="Gharbi K."/>
            <person name="Hall N."/>
            <person name="Watson M."/>
            <person name="Adriaenssens E.M."/>
            <person name="Foster-Nyarko E."/>
            <person name="Jarju S."/>
            <person name="Secka A."/>
            <person name="Antonio M."/>
            <person name="Oren A."/>
            <person name="Chaudhuri R.R."/>
            <person name="La Ragione R."/>
            <person name="Hildebrand F."/>
            <person name="Pallen M.J."/>
        </authorList>
    </citation>
    <scope>NUCLEOTIDE SEQUENCE</scope>
    <source>
        <strain evidence="15">ChiGjej1B1-22543</strain>
    </source>
</reference>
<feature type="domain" description="Ribosomal RNA small subunit methyltransferase E methyltransferase" evidence="13">
    <location>
        <begin position="70"/>
        <end position="233"/>
    </location>
</feature>
<gene>
    <name evidence="15" type="ORF">IAC52_04810</name>
</gene>
<evidence type="ECO:0000256" key="5">
    <source>
        <dbReference type="ARBA" id="ARBA00022490"/>
    </source>
</evidence>
<dbReference type="SUPFAM" id="SSF88697">
    <property type="entry name" value="PUA domain-like"/>
    <property type="match status" value="1"/>
</dbReference>
<dbReference type="SUPFAM" id="SSF75217">
    <property type="entry name" value="alpha/beta knot"/>
    <property type="match status" value="1"/>
</dbReference>
<evidence type="ECO:0000313" key="15">
    <source>
        <dbReference type="EMBL" id="HIU45599.1"/>
    </source>
</evidence>
<dbReference type="InterPro" id="IPR029028">
    <property type="entry name" value="Alpha/beta_knot_MTases"/>
</dbReference>
<dbReference type="EC" id="2.1.1.193" evidence="3 12"/>
<keyword evidence="5 12" id="KW-0963">Cytoplasm</keyword>
<evidence type="ECO:0000256" key="12">
    <source>
        <dbReference type="PIRNR" id="PIRNR015601"/>
    </source>
</evidence>
<proteinExistence type="inferred from homology"/>
<dbReference type="GO" id="GO:0070475">
    <property type="term" value="P:rRNA base methylation"/>
    <property type="evidence" value="ECO:0007669"/>
    <property type="project" value="TreeGrafter"/>
</dbReference>
<dbReference type="AlphaFoldDB" id="A0A9D1LPE0"/>
<dbReference type="PIRSF" id="PIRSF015601">
    <property type="entry name" value="MTase_slr0722"/>
    <property type="match status" value="1"/>
</dbReference>
<keyword evidence="7 12" id="KW-0489">Methyltransferase</keyword>
<reference evidence="15" key="1">
    <citation type="submission" date="2020-10" db="EMBL/GenBank/DDBJ databases">
        <authorList>
            <person name="Gilroy R."/>
        </authorList>
    </citation>
    <scope>NUCLEOTIDE SEQUENCE</scope>
    <source>
        <strain evidence="15">ChiGjej1B1-22543</strain>
    </source>
</reference>
<dbReference type="InterPro" id="IPR015947">
    <property type="entry name" value="PUA-like_sf"/>
</dbReference>
<keyword evidence="6 12" id="KW-0698">rRNA processing</keyword>
<protein>
    <recommendedName>
        <fullName evidence="4 12">Ribosomal RNA small subunit methyltransferase E</fullName>
        <ecNumber evidence="3 12">2.1.1.193</ecNumber>
    </recommendedName>
</protein>
<dbReference type="Pfam" id="PF04452">
    <property type="entry name" value="Methyltrans_RNA"/>
    <property type="match status" value="1"/>
</dbReference>
<comment type="catalytic activity">
    <reaction evidence="11 12">
        <text>uridine(1498) in 16S rRNA + S-adenosyl-L-methionine = N(3)-methyluridine(1498) in 16S rRNA + S-adenosyl-L-homocysteine + H(+)</text>
        <dbReference type="Rhea" id="RHEA:42920"/>
        <dbReference type="Rhea" id="RHEA-COMP:10283"/>
        <dbReference type="Rhea" id="RHEA-COMP:10284"/>
        <dbReference type="ChEBI" id="CHEBI:15378"/>
        <dbReference type="ChEBI" id="CHEBI:57856"/>
        <dbReference type="ChEBI" id="CHEBI:59789"/>
        <dbReference type="ChEBI" id="CHEBI:65315"/>
        <dbReference type="ChEBI" id="CHEBI:74502"/>
        <dbReference type="EC" id="2.1.1.193"/>
    </reaction>
</comment>
<evidence type="ECO:0000256" key="7">
    <source>
        <dbReference type="ARBA" id="ARBA00022603"/>
    </source>
</evidence>
<evidence type="ECO:0000256" key="3">
    <source>
        <dbReference type="ARBA" id="ARBA00012328"/>
    </source>
</evidence>
<keyword evidence="8 12" id="KW-0808">Transferase</keyword>
<dbReference type="PANTHER" id="PTHR30027:SF3">
    <property type="entry name" value="16S RRNA (URACIL(1498)-N(3))-METHYLTRANSFERASE"/>
    <property type="match status" value="1"/>
</dbReference>
<evidence type="ECO:0000259" key="13">
    <source>
        <dbReference type="Pfam" id="PF04452"/>
    </source>
</evidence>
<dbReference type="InterPro" id="IPR046886">
    <property type="entry name" value="RsmE_MTase_dom"/>
</dbReference>
<evidence type="ECO:0000256" key="10">
    <source>
        <dbReference type="ARBA" id="ARBA00025699"/>
    </source>
</evidence>
<comment type="similarity">
    <text evidence="2 12">Belongs to the RNA methyltransferase RsmE family.</text>
</comment>
<evidence type="ECO:0000313" key="16">
    <source>
        <dbReference type="Proteomes" id="UP000824070"/>
    </source>
</evidence>
<dbReference type="GO" id="GO:0005737">
    <property type="term" value="C:cytoplasm"/>
    <property type="evidence" value="ECO:0007669"/>
    <property type="project" value="UniProtKB-SubCell"/>
</dbReference>
<evidence type="ECO:0000256" key="11">
    <source>
        <dbReference type="ARBA" id="ARBA00047944"/>
    </source>
</evidence>
<dbReference type="NCBIfam" id="TIGR00046">
    <property type="entry name" value="RsmE family RNA methyltransferase"/>
    <property type="match status" value="1"/>
</dbReference>
<dbReference type="Gene3D" id="3.40.1280.10">
    <property type="match status" value="1"/>
</dbReference>
<evidence type="ECO:0000256" key="6">
    <source>
        <dbReference type="ARBA" id="ARBA00022552"/>
    </source>
</evidence>
<keyword evidence="9 12" id="KW-0949">S-adenosyl-L-methionine</keyword>
<dbReference type="GO" id="GO:0070042">
    <property type="term" value="F:rRNA (uridine-N3-)-methyltransferase activity"/>
    <property type="evidence" value="ECO:0007669"/>
    <property type="project" value="TreeGrafter"/>
</dbReference>
<dbReference type="Pfam" id="PF20260">
    <property type="entry name" value="PUA_4"/>
    <property type="match status" value="1"/>
</dbReference>
<dbReference type="InterPro" id="IPR029026">
    <property type="entry name" value="tRNA_m1G_MTases_N"/>
</dbReference>
<organism evidence="15 16">
    <name type="scientific">Candidatus Alloenteromonas pullicola</name>
    <dbReference type="NCBI Taxonomy" id="2840784"/>
    <lineage>
        <taxon>Bacteria</taxon>
        <taxon>Bacillati</taxon>
        <taxon>Bacillota</taxon>
        <taxon>Bacillota incertae sedis</taxon>
        <taxon>Candidatus Alloenteromonas</taxon>
    </lineage>
</organism>
<sequence>MQHFFGTLDFSRMEAFLDEGKAHHLLHVKRAEVGEEIEVVDGGKSAICRVEKLFPLRISIERLIQEGREPSIEMALAFGLLKGDHNELIVLKGTELGVSRFIPFLSERTVVFPKGKEDGKLLRLRKKSEEGAEQCRRLIVPEVDGYSRFADVLNIEADRKLFAYEEESLSGKSLFSLLPTIAPGSSVLVLIGPEGGFSEKEASLALEKGFEPVSLGKRILRAETAAIYAASLLCSVGE</sequence>
<dbReference type="InterPro" id="IPR006700">
    <property type="entry name" value="RsmE"/>
</dbReference>
<evidence type="ECO:0000256" key="4">
    <source>
        <dbReference type="ARBA" id="ARBA00013673"/>
    </source>
</evidence>
<accession>A0A9D1LPE0</accession>
<evidence type="ECO:0000256" key="1">
    <source>
        <dbReference type="ARBA" id="ARBA00004496"/>
    </source>
</evidence>
<dbReference type="Proteomes" id="UP000824070">
    <property type="component" value="Unassembled WGS sequence"/>
</dbReference>